<feature type="signal peptide" evidence="8">
    <location>
        <begin position="1"/>
        <end position="24"/>
    </location>
</feature>
<evidence type="ECO:0000256" key="3">
    <source>
        <dbReference type="ARBA" id="ARBA00022452"/>
    </source>
</evidence>
<evidence type="ECO:0000313" key="9">
    <source>
        <dbReference type="EMBL" id="MCX2696455.1"/>
    </source>
</evidence>
<sequence length="421" mass="45280">MKANSLKIAGIATALLGSAVVAHASGLERSSQDFDILFEQGTVVDTTGTFVAPQRKLKNIRGSAVGAATGGINPITRQPYGTEVDEAKSYWVPKFSAKVDLTNDLACAAQYRQPWGIHTDVGTDTVRMFTAIEQKISSHDYGLNCSYRFSAGEKGFFRLLGGVSYQELSGEQTRMIPPGSAFGGSFRVASLDVEDKSFGWRIGAAYELPEYAIRASVVYQSEVKYTLEGTIDNLALSPITGRGLPISVAGDVSTPQSVEFKFQTGIAPDWLAFGSVKWTDWSSVEKVAFNSSSNLQLAPGVVIPKGTNITNLNLYYQDGWTVSGGVGHKFNEQWSAAATVTWDRGTTTGLTSQTDVWLFGLGTNYKATDNFEVRLAGAAGWLTSGEMDDTYINGKFNPTGSKGDFGNDFVGALSLTAKIKF</sequence>
<evidence type="ECO:0000256" key="7">
    <source>
        <dbReference type="ARBA" id="ARBA00023237"/>
    </source>
</evidence>
<feature type="chain" id="PRO_5046940463" evidence="8">
    <location>
        <begin position="25"/>
        <end position="421"/>
    </location>
</feature>
<dbReference type="PANTHER" id="PTHR35093">
    <property type="entry name" value="OUTER MEMBRANE PROTEIN NMB0088-RELATED"/>
    <property type="match status" value="1"/>
</dbReference>
<keyword evidence="5 8" id="KW-0732">Signal</keyword>
<dbReference type="InterPro" id="IPR005017">
    <property type="entry name" value="OMPP1/FadL/TodX"/>
</dbReference>
<evidence type="ECO:0000256" key="2">
    <source>
        <dbReference type="ARBA" id="ARBA00008163"/>
    </source>
</evidence>
<evidence type="ECO:0000256" key="8">
    <source>
        <dbReference type="SAM" id="SignalP"/>
    </source>
</evidence>
<evidence type="ECO:0000256" key="4">
    <source>
        <dbReference type="ARBA" id="ARBA00022692"/>
    </source>
</evidence>
<organism evidence="9 10">
    <name type="scientific">Ochrobactrum chromiisoli</name>
    <dbReference type="NCBI Taxonomy" id="2993941"/>
    <lineage>
        <taxon>Bacteria</taxon>
        <taxon>Pseudomonadati</taxon>
        <taxon>Pseudomonadota</taxon>
        <taxon>Alphaproteobacteria</taxon>
        <taxon>Hyphomicrobiales</taxon>
        <taxon>Brucellaceae</taxon>
        <taxon>Brucella/Ochrobactrum group</taxon>
        <taxon>Ochrobactrum</taxon>
    </lineage>
</organism>
<keyword evidence="10" id="KW-1185">Reference proteome</keyword>
<dbReference type="Gene3D" id="2.40.160.60">
    <property type="entry name" value="Outer membrane protein transport protein (OMPP1/FadL/TodX)"/>
    <property type="match status" value="1"/>
</dbReference>
<proteinExistence type="inferred from homology"/>
<dbReference type="RefSeq" id="WP_265983773.1">
    <property type="nucleotide sequence ID" value="NZ_JAPHAV010000001.1"/>
</dbReference>
<keyword evidence="4" id="KW-0812">Transmembrane</keyword>
<gene>
    <name evidence="9" type="ORF">OPR82_06640</name>
</gene>
<reference evidence="9 10" key="1">
    <citation type="submission" date="2022-11" db="EMBL/GenBank/DDBJ databases">
        <title>Brucella sp. YY2X, whole genome shotgun sequencing project.</title>
        <authorList>
            <person name="Yang Y."/>
        </authorList>
    </citation>
    <scope>NUCLEOTIDE SEQUENCE [LARGE SCALE GENOMIC DNA]</scope>
    <source>
        <strain evidence="9 10">YY2X</strain>
    </source>
</reference>
<accession>A0ABT3QLI8</accession>
<dbReference type="PANTHER" id="PTHR35093:SF8">
    <property type="entry name" value="OUTER MEMBRANE PROTEIN NMB0088-RELATED"/>
    <property type="match status" value="1"/>
</dbReference>
<comment type="subcellular location">
    <subcellularLocation>
        <location evidence="1">Cell outer membrane</location>
        <topology evidence="1">Multi-pass membrane protein</topology>
    </subcellularLocation>
</comment>
<evidence type="ECO:0000256" key="6">
    <source>
        <dbReference type="ARBA" id="ARBA00023136"/>
    </source>
</evidence>
<protein>
    <submittedName>
        <fullName evidence="9">OmpP1/FadL family transporter</fullName>
    </submittedName>
</protein>
<dbReference type="Proteomes" id="UP001301216">
    <property type="component" value="Unassembled WGS sequence"/>
</dbReference>
<name>A0ABT3QLI8_9HYPH</name>
<evidence type="ECO:0000313" key="10">
    <source>
        <dbReference type="Proteomes" id="UP001301216"/>
    </source>
</evidence>
<comment type="similarity">
    <text evidence="2">Belongs to the OmpP1/FadL family.</text>
</comment>
<evidence type="ECO:0000256" key="5">
    <source>
        <dbReference type="ARBA" id="ARBA00022729"/>
    </source>
</evidence>
<evidence type="ECO:0000256" key="1">
    <source>
        <dbReference type="ARBA" id="ARBA00004571"/>
    </source>
</evidence>
<comment type="caution">
    <text evidence="9">The sequence shown here is derived from an EMBL/GenBank/DDBJ whole genome shotgun (WGS) entry which is preliminary data.</text>
</comment>
<keyword evidence="6" id="KW-0472">Membrane</keyword>
<dbReference type="Pfam" id="PF03349">
    <property type="entry name" value="Toluene_X"/>
    <property type="match status" value="1"/>
</dbReference>
<dbReference type="EMBL" id="JAPHAV010000001">
    <property type="protein sequence ID" value="MCX2696455.1"/>
    <property type="molecule type" value="Genomic_DNA"/>
</dbReference>
<keyword evidence="3" id="KW-1134">Transmembrane beta strand</keyword>
<dbReference type="SUPFAM" id="SSF56935">
    <property type="entry name" value="Porins"/>
    <property type="match status" value="1"/>
</dbReference>
<keyword evidence="7" id="KW-0998">Cell outer membrane</keyword>